<feature type="compositionally biased region" description="Basic and acidic residues" evidence="7">
    <location>
        <begin position="167"/>
        <end position="190"/>
    </location>
</feature>
<comment type="subcellular location">
    <subcellularLocation>
        <location evidence="1 6">Membrane</location>
        <topology evidence="1 6">Multi-pass membrane protein</topology>
    </subcellularLocation>
</comment>
<keyword evidence="3" id="KW-0812">Transmembrane</keyword>
<dbReference type="InterPro" id="IPR004345">
    <property type="entry name" value="TB2_DP1_HVA22"/>
</dbReference>
<evidence type="ECO:0000256" key="1">
    <source>
        <dbReference type="ARBA" id="ARBA00004141"/>
    </source>
</evidence>
<reference evidence="8 9" key="1">
    <citation type="submission" date="2024-09" db="EMBL/GenBank/DDBJ databases">
        <title>Chromosome-scale assembly of Riccia sorocarpa.</title>
        <authorList>
            <person name="Paukszto L."/>
        </authorList>
    </citation>
    <scope>NUCLEOTIDE SEQUENCE [LARGE SCALE GENOMIC DNA]</scope>
    <source>
        <strain evidence="8">LP-2024</strain>
        <tissue evidence="8">Aerial parts of the thallus</tissue>
    </source>
</reference>
<evidence type="ECO:0000313" key="8">
    <source>
        <dbReference type="EMBL" id="KAL3693297.1"/>
    </source>
</evidence>
<evidence type="ECO:0000256" key="2">
    <source>
        <dbReference type="ARBA" id="ARBA00008573"/>
    </source>
</evidence>
<proteinExistence type="inferred from homology"/>
<evidence type="ECO:0000256" key="4">
    <source>
        <dbReference type="ARBA" id="ARBA00022989"/>
    </source>
</evidence>
<dbReference type="AlphaFoldDB" id="A0ABD3HSJ1"/>
<gene>
    <name evidence="8" type="ORF">R1sor_006948</name>
</gene>
<comment type="caution">
    <text evidence="8">The sequence shown here is derived from an EMBL/GenBank/DDBJ whole genome shotgun (WGS) entry which is preliminary data.</text>
</comment>
<keyword evidence="9" id="KW-1185">Reference proteome</keyword>
<protein>
    <recommendedName>
        <fullName evidence="6">HVA22-like protein</fullName>
    </recommendedName>
</protein>
<evidence type="ECO:0000256" key="3">
    <source>
        <dbReference type="ARBA" id="ARBA00022692"/>
    </source>
</evidence>
<evidence type="ECO:0000313" key="9">
    <source>
        <dbReference type="Proteomes" id="UP001633002"/>
    </source>
</evidence>
<dbReference type="Pfam" id="PF03134">
    <property type="entry name" value="TB2_DP1_HVA22"/>
    <property type="match status" value="1"/>
</dbReference>
<keyword evidence="5" id="KW-0472">Membrane</keyword>
<sequence length="275" mass="32011">MVSAGGSFWALLGQLHQIAWPVLTLVYPVHQSILAIESLGKEDDAQWLTYWVIFYSFVELGFERLLSWIPFWYELKLVAVAWLVLPPFRGAAFIYDNYVRRYAGTLTTVKIHTQLNTQQRSILNQMSPEARLTVAAYINENGTEAFDRVVRSAEHEFKRSSPSGTGDSKRHWWSSDKRSPESKRDRSEKKQHFWSGYFSHSDEHHSDRKYGGWSPSRANNWGWDTHFDGGMSRKAEQLMRIRGRRAFKEEQKLELVRQNGGLSTKEDRLRAIKVK</sequence>
<evidence type="ECO:0000256" key="6">
    <source>
        <dbReference type="RuleBase" id="RU362006"/>
    </source>
</evidence>
<accession>A0ABD3HSJ1</accession>
<dbReference type="GO" id="GO:0016020">
    <property type="term" value="C:membrane"/>
    <property type="evidence" value="ECO:0007669"/>
    <property type="project" value="UniProtKB-SubCell"/>
</dbReference>
<evidence type="ECO:0000256" key="7">
    <source>
        <dbReference type="SAM" id="MobiDB-lite"/>
    </source>
</evidence>
<comment type="similarity">
    <text evidence="2 6">Belongs to the DP1 family.</text>
</comment>
<feature type="region of interest" description="Disordered" evidence="7">
    <location>
        <begin position="157"/>
        <end position="190"/>
    </location>
</feature>
<dbReference type="EMBL" id="JBJQOH010000003">
    <property type="protein sequence ID" value="KAL3693297.1"/>
    <property type="molecule type" value="Genomic_DNA"/>
</dbReference>
<dbReference type="Proteomes" id="UP001633002">
    <property type="component" value="Unassembled WGS sequence"/>
</dbReference>
<dbReference type="PANTHER" id="PTHR12300">
    <property type="entry name" value="HVA22-LIKE PROTEINS"/>
    <property type="match status" value="1"/>
</dbReference>
<dbReference type="PANTHER" id="PTHR12300:SF161">
    <property type="entry name" value="RECEPTOR EXPRESSION-ENHANCING PROTEIN"/>
    <property type="match status" value="1"/>
</dbReference>
<evidence type="ECO:0000256" key="5">
    <source>
        <dbReference type="ARBA" id="ARBA00023136"/>
    </source>
</evidence>
<organism evidence="8 9">
    <name type="scientific">Riccia sorocarpa</name>
    <dbReference type="NCBI Taxonomy" id="122646"/>
    <lineage>
        <taxon>Eukaryota</taxon>
        <taxon>Viridiplantae</taxon>
        <taxon>Streptophyta</taxon>
        <taxon>Embryophyta</taxon>
        <taxon>Marchantiophyta</taxon>
        <taxon>Marchantiopsida</taxon>
        <taxon>Marchantiidae</taxon>
        <taxon>Marchantiales</taxon>
        <taxon>Ricciaceae</taxon>
        <taxon>Riccia</taxon>
    </lineage>
</organism>
<keyword evidence="4" id="KW-1133">Transmembrane helix</keyword>
<name>A0ABD3HSJ1_9MARC</name>